<proteinExistence type="inferred from homology"/>
<dbReference type="RefSeq" id="WP_166274181.1">
    <property type="nucleotide sequence ID" value="NZ_JAAFGS010000003.1"/>
</dbReference>
<dbReference type="InterPro" id="IPR015797">
    <property type="entry name" value="NUDIX_hydrolase-like_dom_sf"/>
</dbReference>
<evidence type="ECO:0000256" key="1">
    <source>
        <dbReference type="ARBA" id="ARBA00001946"/>
    </source>
</evidence>
<organism evidence="5 6">
    <name type="scientific">Saccharibacillus alkalitolerans</name>
    <dbReference type="NCBI Taxonomy" id="2705290"/>
    <lineage>
        <taxon>Bacteria</taxon>
        <taxon>Bacillati</taxon>
        <taxon>Bacillota</taxon>
        <taxon>Bacilli</taxon>
        <taxon>Bacillales</taxon>
        <taxon>Paenibacillaceae</taxon>
        <taxon>Saccharibacillus</taxon>
    </lineage>
</organism>
<dbReference type="Pfam" id="PF00293">
    <property type="entry name" value="NUDIX"/>
    <property type="match status" value="1"/>
</dbReference>
<dbReference type="Proteomes" id="UP000800303">
    <property type="component" value="Unassembled WGS sequence"/>
</dbReference>
<dbReference type="EMBL" id="JAAFGS010000003">
    <property type="protein sequence ID" value="NGZ75772.1"/>
    <property type="molecule type" value="Genomic_DNA"/>
</dbReference>
<keyword evidence="2 3" id="KW-0378">Hydrolase</keyword>
<dbReference type="PANTHER" id="PTHR43046:SF16">
    <property type="entry name" value="ADP-RIBOSE PYROPHOSPHATASE YJHB-RELATED"/>
    <property type="match status" value="1"/>
</dbReference>
<dbReference type="PROSITE" id="PS51462">
    <property type="entry name" value="NUDIX"/>
    <property type="match status" value="1"/>
</dbReference>
<dbReference type="InterPro" id="IPR020084">
    <property type="entry name" value="NUDIX_hydrolase_CS"/>
</dbReference>
<sequence length="150" mass="16840">METARRVSVAHVFLIRGGNVLLLKRRNTGHDDGCYGLPAGKIERGETAAEAALREAREECGVLIEPDDLRMTAVLQIGAAEEGGDERIDFFFETERWSGEPVNLEREKCAELRWCPADDLPVETSPFIKEARNLSRRGGWYGSFGMDKKR</sequence>
<dbReference type="Gene3D" id="3.90.79.10">
    <property type="entry name" value="Nucleoside Triphosphate Pyrophosphohydrolase"/>
    <property type="match status" value="1"/>
</dbReference>
<feature type="domain" description="Nudix hydrolase" evidence="4">
    <location>
        <begin position="5"/>
        <end position="137"/>
    </location>
</feature>
<comment type="similarity">
    <text evidence="3">Belongs to the Nudix hydrolase family.</text>
</comment>
<evidence type="ECO:0000256" key="2">
    <source>
        <dbReference type="ARBA" id="ARBA00022801"/>
    </source>
</evidence>
<name>A0ABX0F468_9BACL</name>
<dbReference type="PANTHER" id="PTHR43046">
    <property type="entry name" value="GDP-MANNOSE MANNOSYL HYDROLASE"/>
    <property type="match status" value="1"/>
</dbReference>
<dbReference type="InterPro" id="IPR020476">
    <property type="entry name" value="Nudix_hydrolase"/>
</dbReference>
<reference evidence="5 6" key="1">
    <citation type="submission" date="2020-01" db="EMBL/GenBank/DDBJ databases">
        <title>Polyphasic characterisation and genomic insights into a novel alkali tolerant bacterium VR-M41.</title>
        <authorList>
            <person name="Vemuluri V.R."/>
        </authorList>
    </citation>
    <scope>NUCLEOTIDE SEQUENCE [LARGE SCALE GENOMIC DNA]</scope>
    <source>
        <strain evidence="5 6">VR-M41</strain>
    </source>
</reference>
<dbReference type="SUPFAM" id="SSF55811">
    <property type="entry name" value="Nudix"/>
    <property type="match status" value="1"/>
</dbReference>
<comment type="cofactor">
    <cofactor evidence="1">
        <name>Mg(2+)</name>
        <dbReference type="ChEBI" id="CHEBI:18420"/>
    </cofactor>
</comment>
<protein>
    <submittedName>
        <fullName evidence="5">NUDIX domain-containing protein</fullName>
    </submittedName>
</protein>
<evidence type="ECO:0000259" key="4">
    <source>
        <dbReference type="PROSITE" id="PS51462"/>
    </source>
</evidence>
<accession>A0ABX0F468</accession>
<evidence type="ECO:0000313" key="6">
    <source>
        <dbReference type="Proteomes" id="UP000800303"/>
    </source>
</evidence>
<gene>
    <name evidence="5" type="ORF">GYN08_10605</name>
</gene>
<dbReference type="PRINTS" id="PR00502">
    <property type="entry name" value="NUDIXFAMILY"/>
</dbReference>
<dbReference type="PROSITE" id="PS00893">
    <property type="entry name" value="NUDIX_BOX"/>
    <property type="match status" value="1"/>
</dbReference>
<evidence type="ECO:0000256" key="3">
    <source>
        <dbReference type="RuleBase" id="RU003476"/>
    </source>
</evidence>
<dbReference type="InterPro" id="IPR000086">
    <property type="entry name" value="NUDIX_hydrolase_dom"/>
</dbReference>
<keyword evidence="6" id="KW-1185">Reference proteome</keyword>
<comment type="caution">
    <text evidence="5">The sequence shown here is derived from an EMBL/GenBank/DDBJ whole genome shotgun (WGS) entry which is preliminary data.</text>
</comment>
<evidence type="ECO:0000313" key="5">
    <source>
        <dbReference type="EMBL" id="NGZ75772.1"/>
    </source>
</evidence>